<evidence type="ECO:0000313" key="1">
    <source>
        <dbReference type="EMBL" id="QDI03766.1"/>
    </source>
</evidence>
<reference evidence="1 2" key="1">
    <citation type="submission" date="2019-03" db="EMBL/GenBank/DDBJ databases">
        <title>Tal1 in Xanthomonas translucens pv. cerealis Contributes to Virulence in Bacterial Leaf Streak of Wheat.</title>
        <authorList>
            <person name="Shah S.M.A."/>
            <person name="Haq F."/>
            <person name="Ma W."/>
            <person name="Xu X."/>
            <person name="Wang S."/>
            <person name="Xu Z."/>
            <person name="Zou L."/>
            <person name="Zhu B."/>
            <person name="Chen G."/>
        </authorList>
    </citation>
    <scope>NUCLEOTIDE SEQUENCE [LARGE SCALE GENOMIC DNA]</scope>
    <source>
        <strain evidence="1 2">01</strain>
    </source>
</reference>
<dbReference type="Proteomes" id="UP000319349">
    <property type="component" value="Chromosome"/>
</dbReference>
<dbReference type="RefSeq" id="WP_142742238.1">
    <property type="nucleotide sequence ID" value="NZ_CP038228.1"/>
</dbReference>
<protein>
    <submittedName>
        <fullName evidence="1">Uncharacterized protein</fullName>
    </submittedName>
</protein>
<sequence length="165" mass="17036">MPEDEIPFQADVLREDGRVVGANFKGQVDTATFNGNVKTGHAEVTVQQGNAFGTASTNGTSMDGSVGLKTTQDHFEFSASFTPGGELNGSGKVTVGAVSYEFSNSSVGTTFSFDSGASASISRGFDGAWNANWSSPTIGGFQTSLSFGSSSSSWSINANFTLKGN</sequence>
<gene>
    <name evidence="1" type="ORF">E4A48_08685</name>
</gene>
<evidence type="ECO:0000313" key="2">
    <source>
        <dbReference type="Proteomes" id="UP000319349"/>
    </source>
</evidence>
<name>A0A514ECJ7_9XANT</name>
<accession>A0A514ECJ7</accession>
<proteinExistence type="predicted"/>
<keyword evidence="2" id="KW-1185">Reference proteome</keyword>
<organism evidence="1 2">
    <name type="scientific">Xanthomonas cerealis pv. cerealis</name>
    <dbReference type="NCBI Taxonomy" id="152263"/>
    <lineage>
        <taxon>Bacteria</taxon>
        <taxon>Pseudomonadati</taxon>
        <taxon>Pseudomonadota</taxon>
        <taxon>Gammaproteobacteria</taxon>
        <taxon>Lysobacterales</taxon>
        <taxon>Lysobacteraceae</taxon>
        <taxon>Xanthomonas</taxon>
        <taxon>Xanthomonas translucens group</taxon>
        <taxon>Xanthomonas cerealis</taxon>
    </lineage>
</organism>
<dbReference type="AlphaFoldDB" id="A0A514ECJ7"/>
<dbReference type="EMBL" id="CP038228">
    <property type="protein sequence ID" value="QDI03766.1"/>
    <property type="molecule type" value="Genomic_DNA"/>
</dbReference>